<reference evidence="5" key="2">
    <citation type="submission" date="2016-02" db="EMBL/GenBank/DDBJ databases">
        <title>Draft genome sequence of five rapidly growing Mycobacterium species.</title>
        <authorList>
            <person name="Katahira K."/>
            <person name="Gotou Y."/>
            <person name="Iida K."/>
            <person name="Ogura Y."/>
            <person name="Hayashi T."/>
        </authorList>
    </citation>
    <scope>NUCLEOTIDE SEQUENCE [LARGE SCALE GENOMIC DNA]</scope>
    <source>
        <strain evidence="5">JCM15654</strain>
    </source>
</reference>
<evidence type="ECO:0000313" key="4">
    <source>
        <dbReference type="EMBL" id="GAS88994.1"/>
    </source>
</evidence>
<dbReference type="STRING" id="146020.RMCB_3090"/>
<feature type="domain" description="TPR repeat" evidence="3">
    <location>
        <begin position="233"/>
        <end position="436"/>
    </location>
</feature>
<feature type="domain" description="ESX-1 secretion-associated protein EspA/EspE-like" evidence="2">
    <location>
        <begin position="19"/>
        <end position="101"/>
    </location>
</feature>
<gene>
    <name evidence="4" type="ORF">RMCB_3090</name>
</gene>
<evidence type="ECO:0000259" key="2">
    <source>
        <dbReference type="Pfam" id="PF18879"/>
    </source>
</evidence>
<dbReference type="InterPro" id="IPR043796">
    <property type="entry name" value="ESX-1_EspA/EspE-like"/>
</dbReference>
<dbReference type="Pfam" id="PF18879">
    <property type="entry name" value="EspA_EspE"/>
    <property type="match status" value="1"/>
</dbReference>
<dbReference type="Pfam" id="PF23275">
    <property type="entry name" value="TPR_23"/>
    <property type="match status" value="1"/>
</dbReference>
<feature type="region of interest" description="Disordered" evidence="1">
    <location>
        <begin position="638"/>
        <end position="657"/>
    </location>
</feature>
<reference evidence="5" key="1">
    <citation type="journal article" date="2016" name="Genome Announc.">
        <title>Draft Genome Sequences of Five Rapidly Growing Mycobacterium Species, M. thermoresistibile, M. fortuitum subsp. acetamidolyticum, M. canariasense, M. brisbanense, and M. novocastrense.</title>
        <authorList>
            <person name="Katahira K."/>
            <person name="Ogura Y."/>
            <person name="Gotoh Y."/>
            <person name="Hayashi T."/>
        </authorList>
    </citation>
    <scope>NUCLEOTIDE SEQUENCE [LARGE SCALE GENOMIC DNA]</scope>
    <source>
        <strain evidence="5">JCM15654</strain>
    </source>
</reference>
<sequence length="753" mass="81601">MVGLLDAFNETWSQARETFGQGTPEDGSKFDGSSRLLQMKSSVEAAAPDSRWQGTASDAYAAANKEHAQVYGKLADLDKRMAAEVTNAANVVTTGRQNLDNVKSWVTSMAATIPDTDADERDRKLLPIVNKGVSQLSDIIQKSTNDMTDIRGRVQGIKGEYDALTNQKFAPGEKGPGEKDGKDEKKGDLHTLTGDGREKDVHKQAEQDVHDALAGNKDAAARVENVLKGIHPGQSLSEKEGAYLSQMQAQQKGMSVERLKEVREKLGEHGDIIPNSWQLMSNKDVQFPVTKPEREALDDPSNVTSGGGDKLPDKVRSALESSGVLYTDQTRDIANIVKSGDESLQKGTELDRALINKADKMMDAPIWEKDPVSNGKDGGRDPYLDPAVSDVFSAVSRDHEVVHDHLISDKGQDFLHDVTRHAWADNGQAAGSLFEWTKDSTGSEGRLAAETAETYGKYLGVNGEKLLDLPGHHSIGETNPKLVQAFAHGLAPYQEAMVGERNGNGFDPLDGLGTNLDNTRKLFAVIDSNPDAAKYFNGEAYKHVVDYQNGFAEAAKADPTVPGTNPHQGDLAKAGRLLGLIDAGAYIATDNHNENVQQSAYDHAKAAWDLKKLGWDVVGENIPGIDRLHAALEQGMIGSQPDSKDFPEGTTTTDVGVDNDRRELGNGATQAAYSVAAGLVNGPNNDISSTYFNGTTLMTPAEVRAQYGEAGWEDYRSQLSRYFANNYPSLGSAVSDFQWQYSAPNTNLPKREQ</sequence>
<proteinExistence type="predicted"/>
<dbReference type="EMBL" id="BCSX01000024">
    <property type="protein sequence ID" value="GAS88994.1"/>
    <property type="molecule type" value="Genomic_DNA"/>
</dbReference>
<evidence type="ECO:0000259" key="3">
    <source>
        <dbReference type="Pfam" id="PF23275"/>
    </source>
</evidence>
<dbReference type="InterPro" id="IPR057037">
    <property type="entry name" value="TPR_rep_actino"/>
</dbReference>
<protein>
    <submittedName>
        <fullName evidence="4">Uncharacterized protein</fullName>
    </submittedName>
</protein>
<feature type="region of interest" description="Disordered" evidence="1">
    <location>
        <begin position="293"/>
        <end position="313"/>
    </location>
</feature>
<evidence type="ECO:0000313" key="5">
    <source>
        <dbReference type="Proteomes" id="UP000069620"/>
    </source>
</evidence>
<organism evidence="4 5">
    <name type="scientific">Mycolicibacterium brisbanense</name>
    <dbReference type="NCBI Taxonomy" id="146020"/>
    <lineage>
        <taxon>Bacteria</taxon>
        <taxon>Bacillati</taxon>
        <taxon>Actinomycetota</taxon>
        <taxon>Actinomycetes</taxon>
        <taxon>Mycobacteriales</taxon>
        <taxon>Mycobacteriaceae</taxon>
        <taxon>Mycolicibacterium</taxon>
    </lineage>
</organism>
<accession>A0A100VZS1</accession>
<feature type="region of interest" description="Disordered" evidence="1">
    <location>
        <begin position="162"/>
        <end position="200"/>
    </location>
</feature>
<dbReference type="Proteomes" id="UP000069620">
    <property type="component" value="Unassembled WGS sequence"/>
</dbReference>
<evidence type="ECO:0000256" key="1">
    <source>
        <dbReference type="SAM" id="MobiDB-lite"/>
    </source>
</evidence>
<feature type="compositionally biased region" description="Basic and acidic residues" evidence="1">
    <location>
        <begin position="175"/>
        <end position="200"/>
    </location>
</feature>
<dbReference type="AlphaFoldDB" id="A0A100VZS1"/>
<name>A0A100VZS1_9MYCO</name>
<comment type="caution">
    <text evidence="4">The sequence shown here is derived from an EMBL/GenBank/DDBJ whole genome shotgun (WGS) entry which is preliminary data.</text>
</comment>
<keyword evidence="5" id="KW-1185">Reference proteome</keyword>